<dbReference type="InterPro" id="IPR045012">
    <property type="entry name" value="NLP"/>
</dbReference>
<sequence length="591" mass="69495">MSKRVQLILPETPLPSILVKVGRVVNKFKEVNRHGEPTLIQYYECSPPLDPEYNGFSVTLRDKLVVYNEYSVELERYHKICYKLGCRVVGQDTKVENWLAGRAVQTRVADQGTTRVRVDKSDHVLGLFVMPVFLNRVTHKQTVGIIELVTIVPKESYVEDFFQIHKLLKDEGLDSKGMEKTIKVHHKGLIVKFKLSISAKFKDLQKEVMERFKILKHKRYLIEYQDRNGNSLPIISDADLKVCIKESVSQERTVIKIIWEYMIDRENGTLFCNLWYVIRTVYDACNISLLAKWWWRWKTEDLALWKQVIHVIHGPIEGETISKGTWANIKKLDQELQQYNISLKSLFTRTSEKGTRLIFGKMIGLVISILLIEKDCSLNERLVRVGDFQSWNWNWRRDLRSGRETSEFDHLIEVVQDVTLSDLPDSWRWSLEKSGKFTVKSFCSRIEKQIFQSSNHSTRWVKLVPKKVNIMVWRASRDRFFSVGILFATRYGWERFLNIINFVRNLSPRIKASFKPLQVRFFEAVLFTSAWVMWRSRNRKVFTDKSQSSVEVFKEIQQLSYNWISCRCKILSVNWDVWIDNPLEACIDSIS</sequence>
<reference evidence="2 3" key="1">
    <citation type="journal article" date="2018" name="Mol. Plant">
        <title>The genome of Artemisia annua provides insight into the evolution of Asteraceae family and artemisinin biosynthesis.</title>
        <authorList>
            <person name="Shen Q."/>
            <person name="Zhang L."/>
            <person name="Liao Z."/>
            <person name="Wang S."/>
            <person name="Yan T."/>
            <person name="Shi P."/>
            <person name="Liu M."/>
            <person name="Fu X."/>
            <person name="Pan Q."/>
            <person name="Wang Y."/>
            <person name="Lv Z."/>
            <person name="Lu X."/>
            <person name="Zhang F."/>
            <person name="Jiang W."/>
            <person name="Ma Y."/>
            <person name="Chen M."/>
            <person name="Hao X."/>
            <person name="Li L."/>
            <person name="Tang Y."/>
            <person name="Lv G."/>
            <person name="Zhou Y."/>
            <person name="Sun X."/>
            <person name="Brodelius P.E."/>
            <person name="Rose J.K.C."/>
            <person name="Tang K."/>
        </authorList>
    </citation>
    <scope>NUCLEOTIDE SEQUENCE [LARGE SCALE GENOMIC DNA]</scope>
    <source>
        <strain evidence="3">cv. Huhao1</strain>
        <tissue evidence="2">Leaf</tissue>
    </source>
</reference>
<organism evidence="2 3">
    <name type="scientific">Artemisia annua</name>
    <name type="common">Sweet wormwood</name>
    <dbReference type="NCBI Taxonomy" id="35608"/>
    <lineage>
        <taxon>Eukaryota</taxon>
        <taxon>Viridiplantae</taxon>
        <taxon>Streptophyta</taxon>
        <taxon>Embryophyta</taxon>
        <taxon>Tracheophyta</taxon>
        <taxon>Spermatophyta</taxon>
        <taxon>Magnoliopsida</taxon>
        <taxon>eudicotyledons</taxon>
        <taxon>Gunneridae</taxon>
        <taxon>Pentapetalae</taxon>
        <taxon>asterids</taxon>
        <taxon>campanulids</taxon>
        <taxon>Asterales</taxon>
        <taxon>Asteraceae</taxon>
        <taxon>Asteroideae</taxon>
        <taxon>Anthemideae</taxon>
        <taxon>Artemisiinae</taxon>
        <taxon>Artemisia</taxon>
    </lineage>
</organism>
<dbReference type="PROSITE" id="PS51745">
    <property type="entry name" value="PB1"/>
    <property type="match status" value="1"/>
</dbReference>
<gene>
    <name evidence="2" type="ORF">CTI12_AA148070</name>
</gene>
<dbReference type="InterPro" id="IPR053793">
    <property type="entry name" value="PB1-like"/>
</dbReference>
<evidence type="ECO:0000313" key="3">
    <source>
        <dbReference type="Proteomes" id="UP000245207"/>
    </source>
</evidence>
<dbReference type="AlphaFoldDB" id="A0A2U1PIY0"/>
<proteinExistence type="predicted"/>
<accession>A0A2U1PIY0</accession>
<name>A0A2U1PIY0_ARTAN</name>
<dbReference type="EMBL" id="PKPP01001102">
    <property type="protein sequence ID" value="PWA85637.1"/>
    <property type="molecule type" value="Genomic_DNA"/>
</dbReference>
<dbReference type="InterPro" id="IPR000270">
    <property type="entry name" value="PB1_dom"/>
</dbReference>
<dbReference type="PANTHER" id="PTHR32002">
    <property type="entry name" value="PROTEIN NLP8"/>
    <property type="match status" value="1"/>
</dbReference>
<dbReference type="PANTHER" id="PTHR32002:SF35">
    <property type="entry name" value="PROTEIN NLP6"/>
    <property type="match status" value="1"/>
</dbReference>
<keyword evidence="3" id="KW-1185">Reference proteome</keyword>
<dbReference type="Pfam" id="PF00564">
    <property type="entry name" value="PB1"/>
    <property type="match status" value="1"/>
</dbReference>
<dbReference type="Gene3D" id="3.10.20.90">
    <property type="entry name" value="Phosphatidylinositol 3-kinase Catalytic Subunit, Chain A, domain 1"/>
    <property type="match status" value="1"/>
</dbReference>
<evidence type="ECO:0000259" key="1">
    <source>
        <dbReference type="PROSITE" id="PS51745"/>
    </source>
</evidence>
<dbReference type="SMART" id="SM00666">
    <property type="entry name" value="PB1"/>
    <property type="match status" value="1"/>
</dbReference>
<comment type="caution">
    <text evidence="2">The sequence shown here is derived from an EMBL/GenBank/DDBJ whole genome shotgun (WGS) entry which is preliminary data.</text>
</comment>
<dbReference type="SUPFAM" id="SSF54277">
    <property type="entry name" value="CAD &amp; PB1 domains"/>
    <property type="match status" value="1"/>
</dbReference>
<evidence type="ECO:0000313" key="2">
    <source>
        <dbReference type="EMBL" id="PWA85637.1"/>
    </source>
</evidence>
<dbReference type="GO" id="GO:0003700">
    <property type="term" value="F:DNA-binding transcription factor activity"/>
    <property type="evidence" value="ECO:0007669"/>
    <property type="project" value="InterPro"/>
</dbReference>
<feature type="domain" description="PB1" evidence="1">
    <location>
        <begin position="179"/>
        <end position="252"/>
    </location>
</feature>
<dbReference type="Proteomes" id="UP000245207">
    <property type="component" value="Unassembled WGS sequence"/>
</dbReference>
<protein>
    <submittedName>
        <fullName evidence="2">PB1 domain-containing protein</fullName>
    </submittedName>
</protein>